<comment type="cofactor">
    <cofactor evidence="1 11">
        <name>pyridoxal 5'-phosphate</name>
        <dbReference type="ChEBI" id="CHEBI:597326"/>
    </cofactor>
</comment>
<evidence type="ECO:0000256" key="4">
    <source>
        <dbReference type="ARBA" id="ARBA00012239"/>
    </source>
</evidence>
<dbReference type="Pfam" id="PF00266">
    <property type="entry name" value="Aminotran_5"/>
    <property type="match status" value="1"/>
</dbReference>
<comment type="similarity">
    <text evidence="3">Belongs to the class-V pyridoxal-phosphate-dependent aminotransferase family. NifS/IscS subfamily.</text>
</comment>
<dbReference type="PANTHER" id="PTHR11601:SF34">
    <property type="entry name" value="CYSTEINE DESULFURASE"/>
    <property type="match status" value="1"/>
</dbReference>
<keyword evidence="8" id="KW-0408">Iron</keyword>
<dbReference type="KEGG" id="aca:ACP_1610"/>
<evidence type="ECO:0000256" key="2">
    <source>
        <dbReference type="ARBA" id="ARBA00003120"/>
    </source>
</evidence>
<dbReference type="InParanoid" id="C1F756"/>
<dbReference type="InterPro" id="IPR020578">
    <property type="entry name" value="Aminotrans_V_PyrdxlP_BS"/>
</dbReference>
<evidence type="ECO:0000256" key="6">
    <source>
        <dbReference type="ARBA" id="ARBA00022723"/>
    </source>
</evidence>
<keyword evidence="9" id="KW-0411">Iron-sulfur</keyword>
<dbReference type="InterPro" id="IPR016454">
    <property type="entry name" value="Cysteine_dSase"/>
</dbReference>
<evidence type="ECO:0000256" key="11">
    <source>
        <dbReference type="RuleBase" id="RU004504"/>
    </source>
</evidence>
<evidence type="ECO:0000313" key="14">
    <source>
        <dbReference type="Proteomes" id="UP000002207"/>
    </source>
</evidence>
<keyword evidence="7" id="KW-0663">Pyridoxal phosphate</keyword>
<dbReference type="RefSeq" id="WP_015896736.1">
    <property type="nucleotide sequence ID" value="NC_012483.1"/>
</dbReference>
<evidence type="ECO:0000256" key="9">
    <source>
        <dbReference type="ARBA" id="ARBA00023014"/>
    </source>
</evidence>
<evidence type="ECO:0000256" key="8">
    <source>
        <dbReference type="ARBA" id="ARBA00023004"/>
    </source>
</evidence>
<dbReference type="eggNOG" id="COG1104">
    <property type="taxonomic scope" value="Bacteria"/>
</dbReference>
<dbReference type="InterPro" id="IPR015421">
    <property type="entry name" value="PyrdxlP-dep_Trfase_major"/>
</dbReference>
<comment type="function">
    <text evidence="2">Catalyzes the removal of elemental sulfur atoms from cysteine to produce alanine. Seems to participate in the biosynthesis of the nitrogenase metalloclusters by providing the inorganic sulfur required for the Fe-S core formation.</text>
</comment>
<dbReference type="AlphaFoldDB" id="C1F756"/>
<dbReference type="GO" id="GO:0046872">
    <property type="term" value="F:metal ion binding"/>
    <property type="evidence" value="ECO:0007669"/>
    <property type="project" value="UniProtKB-KW"/>
</dbReference>
<dbReference type="InterPro" id="IPR000192">
    <property type="entry name" value="Aminotrans_V_dom"/>
</dbReference>
<evidence type="ECO:0000313" key="13">
    <source>
        <dbReference type="EMBL" id="ACO31601.1"/>
    </source>
</evidence>
<evidence type="ECO:0000256" key="7">
    <source>
        <dbReference type="ARBA" id="ARBA00022898"/>
    </source>
</evidence>
<dbReference type="Gene3D" id="1.10.260.50">
    <property type="match status" value="1"/>
</dbReference>
<accession>C1F756</accession>
<evidence type="ECO:0000256" key="3">
    <source>
        <dbReference type="ARBA" id="ARBA00006490"/>
    </source>
</evidence>
<dbReference type="EC" id="2.8.1.7" evidence="4"/>
<comment type="catalytic activity">
    <reaction evidence="10">
        <text>(sulfur carrier)-H + L-cysteine = (sulfur carrier)-SH + L-alanine</text>
        <dbReference type="Rhea" id="RHEA:43892"/>
        <dbReference type="Rhea" id="RHEA-COMP:14737"/>
        <dbReference type="Rhea" id="RHEA-COMP:14739"/>
        <dbReference type="ChEBI" id="CHEBI:29917"/>
        <dbReference type="ChEBI" id="CHEBI:35235"/>
        <dbReference type="ChEBI" id="CHEBI:57972"/>
        <dbReference type="ChEBI" id="CHEBI:64428"/>
        <dbReference type="EC" id="2.8.1.7"/>
    </reaction>
</comment>
<keyword evidence="5 13" id="KW-0808">Transferase</keyword>
<evidence type="ECO:0000256" key="5">
    <source>
        <dbReference type="ARBA" id="ARBA00022679"/>
    </source>
</evidence>
<dbReference type="GO" id="GO:0051536">
    <property type="term" value="F:iron-sulfur cluster binding"/>
    <property type="evidence" value="ECO:0007669"/>
    <property type="project" value="UniProtKB-KW"/>
</dbReference>
<feature type="domain" description="Aminotransferase class V" evidence="12">
    <location>
        <begin position="4"/>
        <end position="362"/>
    </location>
</feature>
<dbReference type="Proteomes" id="UP000002207">
    <property type="component" value="Chromosome"/>
</dbReference>
<dbReference type="SUPFAM" id="SSF53383">
    <property type="entry name" value="PLP-dependent transferases"/>
    <property type="match status" value="1"/>
</dbReference>
<sequence length="386" mass="40805">MRRIYLDANATTPVLPEVLEAMRPWFLESFGNASSIHQPGQRARAAVEQAREFAAQLVGCRPGEIVFTSGGTESDNAALFGALKPGDHLITTTIEHHAVLHTAEKLRDRGMEVTFLPVSAEGVVDPDEVRRAFRPNTRLVSIMYANNETGAIQPIAEIGRLTREAGILLHTDAVQAAGKLPIDVKELNVDLLSISGHKMHAPQGTGLLYIRRGLQLEPMLFGGSHERQRRAGTENVPGIVGFGKAAELAMAGLASGAIEKMAALRDRLEQGVLAAVEGAGAHSTGVPRTANTTSLYFDQLEGEALVISLDLRGLAVSGGSACMSGATDPSHVLLAMGVPGPRARATIRCSLSKLNTAEDIDAALEVIPACVARLRELSPANAGTLG</sequence>
<dbReference type="FunFam" id="3.40.640.10:FF:000084">
    <property type="entry name" value="IscS-like cysteine desulfurase"/>
    <property type="match status" value="1"/>
</dbReference>
<evidence type="ECO:0000256" key="10">
    <source>
        <dbReference type="ARBA" id="ARBA00050776"/>
    </source>
</evidence>
<dbReference type="GO" id="GO:0031071">
    <property type="term" value="F:cysteine desulfurase activity"/>
    <property type="evidence" value="ECO:0007669"/>
    <property type="project" value="UniProtKB-EC"/>
</dbReference>
<protein>
    <recommendedName>
        <fullName evidence="4">cysteine desulfurase</fullName>
        <ecNumber evidence="4">2.8.1.7</ecNumber>
    </recommendedName>
</protein>
<keyword evidence="6" id="KW-0479">Metal-binding</keyword>
<keyword evidence="14" id="KW-1185">Reference proteome</keyword>
<proteinExistence type="inferred from homology"/>
<dbReference type="PIRSF" id="PIRSF005572">
    <property type="entry name" value="NifS"/>
    <property type="match status" value="1"/>
</dbReference>
<dbReference type="InterPro" id="IPR015422">
    <property type="entry name" value="PyrdxlP-dep_Trfase_small"/>
</dbReference>
<evidence type="ECO:0000259" key="12">
    <source>
        <dbReference type="Pfam" id="PF00266"/>
    </source>
</evidence>
<gene>
    <name evidence="13" type="primary">icsS1</name>
    <name evidence="13" type="ordered locus">ACP_1610</name>
</gene>
<reference evidence="13 14" key="1">
    <citation type="journal article" date="2009" name="Appl. Environ. Microbiol.">
        <title>Three genomes from the phylum Acidobacteria provide insight into the lifestyles of these microorganisms in soils.</title>
        <authorList>
            <person name="Ward N.L."/>
            <person name="Challacombe J.F."/>
            <person name="Janssen P.H."/>
            <person name="Henrissat B."/>
            <person name="Coutinho P.M."/>
            <person name="Wu M."/>
            <person name="Xie G."/>
            <person name="Haft D.H."/>
            <person name="Sait M."/>
            <person name="Badger J."/>
            <person name="Barabote R.D."/>
            <person name="Bradley B."/>
            <person name="Brettin T.S."/>
            <person name="Brinkac L.M."/>
            <person name="Bruce D."/>
            <person name="Creasy T."/>
            <person name="Daugherty S.C."/>
            <person name="Davidsen T.M."/>
            <person name="DeBoy R.T."/>
            <person name="Detter J.C."/>
            <person name="Dodson R.J."/>
            <person name="Durkin A.S."/>
            <person name="Ganapathy A."/>
            <person name="Gwinn-Giglio M."/>
            <person name="Han C.S."/>
            <person name="Khouri H."/>
            <person name="Kiss H."/>
            <person name="Kothari S.P."/>
            <person name="Madupu R."/>
            <person name="Nelson K.E."/>
            <person name="Nelson W.C."/>
            <person name="Paulsen I."/>
            <person name="Penn K."/>
            <person name="Ren Q."/>
            <person name="Rosovitz M.J."/>
            <person name="Selengut J.D."/>
            <person name="Shrivastava S."/>
            <person name="Sullivan S.A."/>
            <person name="Tapia R."/>
            <person name="Thompson L.S."/>
            <person name="Watkins K.L."/>
            <person name="Yang Q."/>
            <person name="Yu C."/>
            <person name="Zafar N."/>
            <person name="Zhou L."/>
            <person name="Kuske C.R."/>
        </authorList>
    </citation>
    <scope>NUCLEOTIDE SEQUENCE [LARGE SCALE GENOMIC DNA]</scope>
    <source>
        <strain evidence="14">ATCC 51196 / DSM 11244 / BCRC 80197 / JCM 7670 / NBRC 15755 / NCIMB 13165 / 161</strain>
    </source>
</reference>
<name>C1F756_ACIC5</name>
<dbReference type="PROSITE" id="PS00595">
    <property type="entry name" value="AA_TRANSFER_CLASS_5"/>
    <property type="match status" value="1"/>
</dbReference>
<dbReference type="EMBL" id="CP001472">
    <property type="protein sequence ID" value="ACO31601.1"/>
    <property type="molecule type" value="Genomic_DNA"/>
</dbReference>
<dbReference type="PANTHER" id="PTHR11601">
    <property type="entry name" value="CYSTEINE DESULFURYLASE FAMILY MEMBER"/>
    <property type="match status" value="1"/>
</dbReference>
<dbReference type="Gene3D" id="3.40.640.10">
    <property type="entry name" value="Type I PLP-dependent aspartate aminotransferase-like (Major domain)"/>
    <property type="match status" value="1"/>
</dbReference>
<dbReference type="InterPro" id="IPR015424">
    <property type="entry name" value="PyrdxlP-dep_Trfase"/>
</dbReference>
<evidence type="ECO:0000256" key="1">
    <source>
        <dbReference type="ARBA" id="ARBA00001933"/>
    </source>
</evidence>
<dbReference type="STRING" id="240015.ACP_1610"/>
<dbReference type="OrthoDB" id="9808002at2"/>
<organism evidence="13 14">
    <name type="scientific">Acidobacterium capsulatum (strain ATCC 51196 / DSM 11244 / BCRC 80197 / JCM 7670 / NBRC 15755 / NCIMB 13165 / 161)</name>
    <dbReference type="NCBI Taxonomy" id="240015"/>
    <lineage>
        <taxon>Bacteria</taxon>
        <taxon>Pseudomonadati</taxon>
        <taxon>Acidobacteriota</taxon>
        <taxon>Terriglobia</taxon>
        <taxon>Terriglobales</taxon>
        <taxon>Acidobacteriaceae</taxon>
        <taxon>Acidobacterium</taxon>
    </lineage>
</organism>
<dbReference type="HOGENOM" id="CLU_003433_0_0_0"/>
<dbReference type="Gene3D" id="3.90.1150.10">
    <property type="entry name" value="Aspartate Aminotransferase, domain 1"/>
    <property type="match status" value="1"/>
</dbReference>